<evidence type="ECO:0000256" key="1">
    <source>
        <dbReference type="ARBA" id="ARBA00008791"/>
    </source>
</evidence>
<dbReference type="EMBL" id="BOPB01000002">
    <property type="protein sequence ID" value="GIJ19733.1"/>
    <property type="molecule type" value="Genomic_DNA"/>
</dbReference>
<sequence length="109" mass="11572">MLPLVYDLDALAAEADRSLTESLAGLAARYPDVQVQRRLLRGSPAKVLVEESKIAQLVVVGGRGRGALSGLLLGSVSHAVLHHAHCPVAILHHVRDAAAAVDKPHRQHS</sequence>
<evidence type="ECO:0000313" key="4">
    <source>
        <dbReference type="Proteomes" id="UP000643165"/>
    </source>
</evidence>
<dbReference type="InterPro" id="IPR006016">
    <property type="entry name" value="UspA"/>
</dbReference>
<dbReference type="Pfam" id="PF00582">
    <property type="entry name" value="Usp"/>
    <property type="match status" value="1"/>
</dbReference>
<feature type="domain" description="UspA" evidence="2">
    <location>
        <begin position="12"/>
        <end position="91"/>
    </location>
</feature>
<keyword evidence="4" id="KW-1185">Reference proteome</keyword>
<dbReference type="InterPro" id="IPR051688">
    <property type="entry name" value="USP_A"/>
</dbReference>
<gene>
    <name evidence="3" type="ORF">Vlu01_03570</name>
</gene>
<dbReference type="PANTHER" id="PTHR43010">
    <property type="entry name" value="UNIVERSAL STRESS PROTEIN SLR1230"/>
    <property type="match status" value="1"/>
</dbReference>
<dbReference type="Gene3D" id="3.40.50.620">
    <property type="entry name" value="HUPs"/>
    <property type="match status" value="1"/>
</dbReference>
<evidence type="ECO:0000313" key="3">
    <source>
        <dbReference type="EMBL" id="GIJ19733.1"/>
    </source>
</evidence>
<protein>
    <recommendedName>
        <fullName evidence="2">UspA domain-containing protein</fullName>
    </recommendedName>
</protein>
<comment type="caution">
    <text evidence="3">The sequence shown here is derived from an EMBL/GenBank/DDBJ whole genome shotgun (WGS) entry which is preliminary data.</text>
</comment>
<dbReference type="InterPro" id="IPR006015">
    <property type="entry name" value="Universal_stress_UspA"/>
</dbReference>
<dbReference type="SUPFAM" id="SSF52402">
    <property type="entry name" value="Adenine nucleotide alpha hydrolases-like"/>
    <property type="match status" value="1"/>
</dbReference>
<organism evidence="3 4">
    <name type="scientific">Micromonospora lutea</name>
    <dbReference type="NCBI Taxonomy" id="419825"/>
    <lineage>
        <taxon>Bacteria</taxon>
        <taxon>Bacillati</taxon>
        <taxon>Actinomycetota</taxon>
        <taxon>Actinomycetes</taxon>
        <taxon>Micromonosporales</taxon>
        <taxon>Micromonosporaceae</taxon>
        <taxon>Micromonospora</taxon>
    </lineage>
</organism>
<dbReference type="PANTHER" id="PTHR43010:SF1">
    <property type="entry name" value="USPA DOMAIN-CONTAINING PROTEIN"/>
    <property type="match status" value="1"/>
</dbReference>
<proteinExistence type="inferred from homology"/>
<name>A0ABQ4IPA1_9ACTN</name>
<evidence type="ECO:0000259" key="2">
    <source>
        <dbReference type="Pfam" id="PF00582"/>
    </source>
</evidence>
<reference evidence="3 4" key="1">
    <citation type="submission" date="2021-01" db="EMBL/GenBank/DDBJ databases">
        <title>Whole genome shotgun sequence of Verrucosispora lutea NBRC 106530.</title>
        <authorList>
            <person name="Komaki H."/>
            <person name="Tamura T."/>
        </authorList>
    </citation>
    <scope>NUCLEOTIDE SEQUENCE [LARGE SCALE GENOMIC DNA]</scope>
    <source>
        <strain evidence="3 4">NBRC 106530</strain>
    </source>
</reference>
<dbReference type="PRINTS" id="PR01438">
    <property type="entry name" value="UNVRSLSTRESS"/>
</dbReference>
<comment type="similarity">
    <text evidence="1">Belongs to the universal stress protein A family.</text>
</comment>
<accession>A0ABQ4IPA1</accession>
<dbReference type="InterPro" id="IPR014729">
    <property type="entry name" value="Rossmann-like_a/b/a_fold"/>
</dbReference>
<dbReference type="Proteomes" id="UP000643165">
    <property type="component" value="Unassembled WGS sequence"/>
</dbReference>